<gene>
    <name evidence="1" type="ORF">KFK09_023365</name>
</gene>
<proteinExistence type="predicted"/>
<keyword evidence="2" id="KW-1185">Reference proteome</keyword>
<dbReference type="EMBL" id="JAGYWB010000016">
    <property type="protein sequence ID" value="KAI0497037.1"/>
    <property type="molecule type" value="Genomic_DNA"/>
</dbReference>
<accession>A0A8T3ALD3</accession>
<dbReference type="AlphaFoldDB" id="A0A8T3ALD3"/>
<comment type="caution">
    <text evidence="1">The sequence shown here is derived from an EMBL/GenBank/DDBJ whole genome shotgun (WGS) entry which is preliminary data.</text>
</comment>
<evidence type="ECO:0000313" key="1">
    <source>
        <dbReference type="EMBL" id="KAI0497037.1"/>
    </source>
</evidence>
<organism evidence="1 2">
    <name type="scientific">Dendrobium nobile</name>
    <name type="common">Orchid</name>
    <dbReference type="NCBI Taxonomy" id="94219"/>
    <lineage>
        <taxon>Eukaryota</taxon>
        <taxon>Viridiplantae</taxon>
        <taxon>Streptophyta</taxon>
        <taxon>Embryophyta</taxon>
        <taxon>Tracheophyta</taxon>
        <taxon>Spermatophyta</taxon>
        <taxon>Magnoliopsida</taxon>
        <taxon>Liliopsida</taxon>
        <taxon>Asparagales</taxon>
        <taxon>Orchidaceae</taxon>
        <taxon>Epidendroideae</taxon>
        <taxon>Malaxideae</taxon>
        <taxon>Dendrobiinae</taxon>
        <taxon>Dendrobium</taxon>
    </lineage>
</organism>
<sequence length="89" mass="10631">MLIKLINNNLEASRVCLSSSIFVVAVRHRCFRRRCRDCRRRFFGSFVAVRLRSCDDFNPDRKLRHFDRKQERELAGCEGNFLPFARFFG</sequence>
<reference evidence="1" key="1">
    <citation type="journal article" date="2022" name="Front. Genet.">
        <title>Chromosome-Scale Assembly of the Dendrobium nobile Genome Provides Insights Into the Molecular Mechanism of the Biosynthesis of the Medicinal Active Ingredient of Dendrobium.</title>
        <authorList>
            <person name="Xu Q."/>
            <person name="Niu S.-C."/>
            <person name="Li K.-L."/>
            <person name="Zheng P.-J."/>
            <person name="Zhang X.-J."/>
            <person name="Jia Y."/>
            <person name="Liu Y."/>
            <person name="Niu Y.-X."/>
            <person name="Yu L.-H."/>
            <person name="Chen D.-F."/>
            <person name="Zhang G.-Q."/>
        </authorList>
    </citation>
    <scope>NUCLEOTIDE SEQUENCE</scope>
    <source>
        <tissue evidence="1">Leaf</tissue>
    </source>
</reference>
<dbReference type="Proteomes" id="UP000829196">
    <property type="component" value="Unassembled WGS sequence"/>
</dbReference>
<evidence type="ECO:0000313" key="2">
    <source>
        <dbReference type="Proteomes" id="UP000829196"/>
    </source>
</evidence>
<name>A0A8T3ALD3_DENNO</name>
<protein>
    <submittedName>
        <fullName evidence="1">Uncharacterized protein</fullName>
    </submittedName>
</protein>